<dbReference type="SMART" id="SM00283">
    <property type="entry name" value="MA"/>
    <property type="match status" value="1"/>
</dbReference>
<organism evidence="4 5">
    <name type="scientific">Paenibacillus protaetiae</name>
    <dbReference type="NCBI Taxonomy" id="2509456"/>
    <lineage>
        <taxon>Bacteria</taxon>
        <taxon>Bacillati</taxon>
        <taxon>Bacillota</taxon>
        <taxon>Bacilli</taxon>
        <taxon>Bacillales</taxon>
        <taxon>Paenibacillaceae</taxon>
        <taxon>Paenibacillus</taxon>
    </lineage>
</organism>
<dbReference type="PROSITE" id="PS50111">
    <property type="entry name" value="CHEMOTAXIS_TRANSDUC_2"/>
    <property type="match status" value="1"/>
</dbReference>
<reference evidence="4 5" key="1">
    <citation type="submission" date="2019-01" db="EMBL/GenBank/DDBJ databases">
        <title>Genome sequencing of strain FW100M-2.</title>
        <authorList>
            <person name="Heo J."/>
            <person name="Kim S.-J."/>
            <person name="Kim J.-S."/>
            <person name="Hong S.-B."/>
            <person name="Kwon S.-W."/>
        </authorList>
    </citation>
    <scope>NUCLEOTIDE SEQUENCE [LARGE SCALE GENOMIC DNA]</scope>
    <source>
        <strain evidence="4 5">FW100M-2</strain>
    </source>
</reference>
<dbReference type="EMBL" id="CP035492">
    <property type="protein sequence ID" value="QAY66580.1"/>
    <property type="molecule type" value="Genomic_DNA"/>
</dbReference>
<dbReference type="PANTHER" id="PTHR32089">
    <property type="entry name" value="METHYL-ACCEPTING CHEMOTAXIS PROTEIN MCPB"/>
    <property type="match status" value="1"/>
</dbReference>
<dbReference type="Gene3D" id="1.10.287.950">
    <property type="entry name" value="Methyl-accepting chemotaxis protein"/>
    <property type="match status" value="1"/>
</dbReference>
<evidence type="ECO:0000259" key="3">
    <source>
        <dbReference type="PROSITE" id="PS50111"/>
    </source>
</evidence>
<dbReference type="RefSeq" id="WP_129440298.1">
    <property type="nucleotide sequence ID" value="NZ_CP035492.1"/>
</dbReference>
<dbReference type="SUPFAM" id="SSF58104">
    <property type="entry name" value="Methyl-accepting chemotaxis protein (MCP) signaling domain"/>
    <property type="match status" value="1"/>
</dbReference>
<name>A0A4P6ETQ4_9BACL</name>
<sequence length="267" mass="28754">MNRSGRKMYDCVILTKDGRADGVLTIADLLQMSRELQNEAVEAQLATTLDVTKELENIRDAVNDVRISAQHGNKVSADMSELTLQGKGELGKVTEAFQRLSVFSAQQEQAMVSLQSEAGSIRSMSAAIKQLAEQCSLLAINASIEAARAGEYGRGFAVVAEEVMKLAAETKRAAEQITKQTGSITQAIEQTSDLAREGRHESEASRQYVKQAEAVFGSLFEAAGATRASVESIASLSERAYNHTANAAEQVSRLAGLSQVRKTNGNR</sequence>
<dbReference type="GO" id="GO:0016020">
    <property type="term" value="C:membrane"/>
    <property type="evidence" value="ECO:0007669"/>
    <property type="project" value="InterPro"/>
</dbReference>
<dbReference type="PANTHER" id="PTHR32089:SF112">
    <property type="entry name" value="LYSOZYME-LIKE PROTEIN-RELATED"/>
    <property type="match status" value="1"/>
</dbReference>
<dbReference type="AlphaFoldDB" id="A0A4P6ETQ4"/>
<dbReference type="Proteomes" id="UP000293568">
    <property type="component" value="Chromosome"/>
</dbReference>
<gene>
    <name evidence="4" type="ORF">ET464_09355</name>
</gene>
<evidence type="ECO:0000313" key="5">
    <source>
        <dbReference type="Proteomes" id="UP000293568"/>
    </source>
</evidence>
<accession>A0A4P6ETQ4</accession>
<dbReference type="GO" id="GO:0007165">
    <property type="term" value="P:signal transduction"/>
    <property type="evidence" value="ECO:0007669"/>
    <property type="project" value="UniProtKB-KW"/>
</dbReference>
<keyword evidence="5" id="KW-1185">Reference proteome</keyword>
<dbReference type="Pfam" id="PF00015">
    <property type="entry name" value="MCPsignal"/>
    <property type="match status" value="1"/>
</dbReference>
<dbReference type="OrthoDB" id="9816519at2"/>
<keyword evidence="1 2" id="KW-0807">Transducer</keyword>
<evidence type="ECO:0000256" key="1">
    <source>
        <dbReference type="ARBA" id="ARBA00023224"/>
    </source>
</evidence>
<evidence type="ECO:0000313" key="4">
    <source>
        <dbReference type="EMBL" id="QAY66580.1"/>
    </source>
</evidence>
<protein>
    <recommendedName>
        <fullName evidence="3">Methyl-accepting transducer domain-containing protein</fullName>
    </recommendedName>
</protein>
<proteinExistence type="predicted"/>
<evidence type="ECO:0000256" key="2">
    <source>
        <dbReference type="PROSITE-ProRule" id="PRU00284"/>
    </source>
</evidence>
<dbReference type="InterPro" id="IPR004089">
    <property type="entry name" value="MCPsignal_dom"/>
</dbReference>
<feature type="domain" description="Methyl-accepting transducer" evidence="3">
    <location>
        <begin position="19"/>
        <end position="255"/>
    </location>
</feature>
<dbReference type="KEGG" id="pprt:ET464_09355"/>